<dbReference type="EMBL" id="MT144138">
    <property type="protein sequence ID" value="QJA49455.1"/>
    <property type="molecule type" value="Genomic_DNA"/>
</dbReference>
<gene>
    <name evidence="1" type="ORF">TM448A01366_0001</name>
</gene>
<proteinExistence type="predicted"/>
<dbReference type="SUPFAM" id="SSF109604">
    <property type="entry name" value="HD-domain/PDEase-like"/>
    <property type="match status" value="1"/>
</dbReference>
<dbReference type="Gene3D" id="1.10.3210.10">
    <property type="entry name" value="Hypothetical protein af1432"/>
    <property type="match status" value="1"/>
</dbReference>
<protein>
    <recommendedName>
        <fullName evidence="2">Phosphohydrolase</fullName>
    </recommendedName>
</protein>
<dbReference type="AlphaFoldDB" id="A0A6H1ZQ99"/>
<name>A0A6H1ZQ99_9ZZZZ</name>
<evidence type="ECO:0000313" key="1">
    <source>
        <dbReference type="EMBL" id="QJA49455.1"/>
    </source>
</evidence>
<accession>A0A6H1ZQ99</accession>
<organism evidence="1">
    <name type="scientific">viral metagenome</name>
    <dbReference type="NCBI Taxonomy" id="1070528"/>
    <lineage>
        <taxon>unclassified sequences</taxon>
        <taxon>metagenomes</taxon>
        <taxon>organismal metagenomes</taxon>
    </lineage>
</organism>
<reference evidence="1" key="1">
    <citation type="submission" date="2020-03" db="EMBL/GenBank/DDBJ databases">
        <title>The deep terrestrial virosphere.</title>
        <authorList>
            <person name="Holmfeldt K."/>
            <person name="Nilsson E."/>
            <person name="Simone D."/>
            <person name="Lopez-Fernandez M."/>
            <person name="Wu X."/>
            <person name="de Brujin I."/>
            <person name="Lundin D."/>
            <person name="Andersson A."/>
            <person name="Bertilsson S."/>
            <person name="Dopson M."/>
        </authorList>
    </citation>
    <scope>NUCLEOTIDE SEQUENCE</scope>
    <source>
        <strain evidence="1">TM448A01366</strain>
    </source>
</reference>
<sequence length="181" mass="20984">MSTREWFPTYTGLKFYPLKPDPKKIQIEDIAHQLSLTCRFGGATWKMSSVAQHSVLVSMHLEREGYGRENSLWGLLHDAAEAYIGDMKIGMKDMFPGFRELEDSILQVIIERYGLPWPMPKIVHEWDWIIGCNEAFTFIKGGSPKFYGVKPVRKVYMSSWEPEFAERVFLERFEILKGGDV</sequence>
<evidence type="ECO:0008006" key="2">
    <source>
        <dbReference type="Google" id="ProtNLM"/>
    </source>
</evidence>